<organism evidence="1">
    <name type="scientific">Dulem virus 38</name>
    <dbReference type="NCBI Taxonomy" id="3145756"/>
    <lineage>
        <taxon>Viruses</taxon>
        <taxon>Duplodnaviria</taxon>
        <taxon>Heunggongvirae</taxon>
        <taxon>Uroviricota</taxon>
        <taxon>Caudoviricetes</taxon>
    </lineage>
</organism>
<sequence length="37" mass="4313">MSIVSSQKSGNRLETLRIPRSAETVITLIYHNYLQHR</sequence>
<reference evidence="1" key="1">
    <citation type="submission" date="2024-03" db="EMBL/GenBank/DDBJ databases">
        <title>Diverse circular DNA viruses in blood, oral, and fecal samples of captive lemurs.</title>
        <authorList>
            <person name="Paietta E.N."/>
            <person name="Kraberger S."/>
            <person name="Lund M.C."/>
            <person name="Custer J.M."/>
            <person name="Vargas K.M."/>
            <person name="Ehmke E.E."/>
            <person name="Yoder A.D."/>
            <person name="Varsani A."/>
        </authorList>
    </citation>
    <scope>NUCLEOTIDE SEQUENCE</scope>
    <source>
        <strain evidence="1">Duke_24SF_44</strain>
    </source>
</reference>
<accession>A0AAU8B0G1</accession>
<protein>
    <submittedName>
        <fullName evidence="1">Uncharacterized protein</fullName>
    </submittedName>
</protein>
<proteinExistence type="predicted"/>
<dbReference type="EMBL" id="PP511596">
    <property type="protein sequence ID" value="XCD05707.1"/>
    <property type="molecule type" value="Genomic_DNA"/>
</dbReference>
<evidence type="ECO:0000313" key="1">
    <source>
        <dbReference type="EMBL" id="XCD05707.1"/>
    </source>
</evidence>
<name>A0AAU8B0G1_9CAUD</name>